<dbReference type="EMBL" id="JBHLTG010000001">
    <property type="protein sequence ID" value="MFC0676591.1"/>
    <property type="molecule type" value="Genomic_DNA"/>
</dbReference>
<protein>
    <submittedName>
        <fullName evidence="2">DUF3106 domain-containing protein</fullName>
    </submittedName>
</protein>
<sequence>MRRSSRGLLALCMLGAAVTAAFAAAPDLSDFERVLPLLQPAERSRLQQRALTWRQWSPHERAAHAARTAAWDALPAAERGERRERYLAWRALPTAERTRILHARDAFATLDPARREVLRAQFAALDGSERRGWRLGPSLGADYPALQPLLAQVPSDQHEPLLRVLRAMEPRQRIDLAALAQRTPPNEREALRRELLSTSAANREAWLQDRLMR</sequence>
<accession>A0ABV6RIL0</accession>
<dbReference type="Proteomes" id="UP001589896">
    <property type="component" value="Unassembled WGS sequence"/>
</dbReference>
<reference evidence="2 3" key="1">
    <citation type="submission" date="2024-09" db="EMBL/GenBank/DDBJ databases">
        <authorList>
            <person name="Sun Q."/>
            <person name="Mori K."/>
        </authorList>
    </citation>
    <scope>NUCLEOTIDE SEQUENCE [LARGE SCALE GENOMIC DNA]</scope>
    <source>
        <strain evidence="2 3">KCTC 23076</strain>
    </source>
</reference>
<dbReference type="RefSeq" id="WP_386664306.1">
    <property type="nucleotide sequence ID" value="NZ_JBHLTG010000001.1"/>
</dbReference>
<feature type="signal peptide" evidence="1">
    <location>
        <begin position="1"/>
        <end position="23"/>
    </location>
</feature>
<dbReference type="InterPro" id="IPR021455">
    <property type="entry name" value="DUF3106"/>
</dbReference>
<proteinExistence type="predicted"/>
<evidence type="ECO:0000313" key="3">
    <source>
        <dbReference type="Proteomes" id="UP001589896"/>
    </source>
</evidence>
<dbReference type="Pfam" id="PF11304">
    <property type="entry name" value="DUF3106"/>
    <property type="match status" value="1"/>
</dbReference>
<feature type="chain" id="PRO_5047499230" evidence="1">
    <location>
        <begin position="24"/>
        <end position="213"/>
    </location>
</feature>
<keyword evidence="3" id="KW-1185">Reference proteome</keyword>
<comment type="caution">
    <text evidence="2">The sequence shown here is derived from an EMBL/GenBank/DDBJ whole genome shotgun (WGS) entry which is preliminary data.</text>
</comment>
<evidence type="ECO:0000313" key="2">
    <source>
        <dbReference type="EMBL" id="MFC0676591.1"/>
    </source>
</evidence>
<name>A0ABV6RIL0_9GAMM</name>
<organism evidence="2 3">
    <name type="scientific">Lysobacter korlensis</name>
    <dbReference type="NCBI Taxonomy" id="553636"/>
    <lineage>
        <taxon>Bacteria</taxon>
        <taxon>Pseudomonadati</taxon>
        <taxon>Pseudomonadota</taxon>
        <taxon>Gammaproteobacteria</taxon>
        <taxon>Lysobacterales</taxon>
        <taxon>Lysobacteraceae</taxon>
        <taxon>Lysobacter</taxon>
    </lineage>
</organism>
<keyword evidence="1" id="KW-0732">Signal</keyword>
<evidence type="ECO:0000256" key="1">
    <source>
        <dbReference type="SAM" id="SignalP"/>
    </source>
</evidence>
<gene>
    <name evidence="2" type="ORF">ACFFGH_01830</name>
</gene>